<comment type="subcellular location">
    <subcellularLocation>
        <location evidence="3">Cytoplasm</location>
    </subcellularLocation>
</comment>
<keyword evidence="16" id="KW-0464">Manganese</keyword>
<keyword evidence="9" id="KW-0645">Protease</keyword>
<evidence type="ECO:0000256" key="5">
    <source>
        <dbReference type="ARBA" id="ARBA00011738"/>
    </source>
</evidence>
<evidence type="ECO:0000256" key="23">
    <source>
        <dbReference type="ARBA" id="ARBA00081885"/>
    </source>
</evidence>
<evidence type="ECO:0000259" key="27">
    <source>
        <dbReference type="Pfam" id="PF04500"/>
    </source>
</evidence>
<keyword evidence="14" id="KW-0007">Acetylation</keyword>
<evidence type="ECO:0000256" key="8">
    <source>
        <dbReference type="ARBA" id="ARBA00022490"/>
    </source>
</evidence>
<evidence type="ECO:0000256" key="15">
    <source>
        <dbReference type="ARBA" id="ARBA00023049"/>
    </source>
</evidence>
<feature type="domain" description="FLYWCH-type" evidence="27">
    <location>
        <begin position="5"/>
        <end position="63"/>
    </location>
</feature>
<evidence type="ECO:0000256" key="11">
    <source>
        <dbReference type="ARBA" id="ARBA00022771"/>
    </source>
</evidence>
<evidence type="ECO:0000256" key="6">
    <source>
        <dbReference type="ARBA" id="ARBA00012574"/>
    </source>
</evidence>
<evidence type="ECO:0000256" key="21">
    <source>
        <dbReference type="ARBA" id="ARBA00079909"/>
    </source>
</evidence>
<dbReference type="OMA" id="TKCISHA"/>
<comment type="similarity">
    <text evidence="4">Belongs to the peptidase M24B family.</text>
</comment>
<dbReference type="FunFam" id="3.90.230.10:FF:000004">
    <property type="entry name" value="xaa-Pro aminopeptidase 1 isoform X1"/>
    <property type="match status" value="1"/>
</dbReference>
<dbReference type="InterPro" id="IPR029149">
    <property type="entry name" value="Creatin/AminoP/Spt16_N"/>
</dbReference>
<evidence type="ECO:0000256" key="1">
    <source>
        <dbReference type="ARBA" id="ARBA00001424"/>
    </source>
</evidence>
<keyword evidence="12" id="KW-0378">Hydrolase</keyword>
<comment type="cofactor">
    <cofactor evidence="2">
        <name>Mn(2+)</name>
        <dbReference type="ChEBI" id="CHEBI:29035"/>
    </cofactor>
</comment>
<organism evidence="28 29">
    <name type="scientific">Haemaphysalis longicornis</name>
    <name type="common">Bush tick</name>
    <dbReference type="NCBI Taxonomy" id="44386"/>
    <lineage>
        <taxon>Eukaryota</taxon>
        <taxon>Metazoa</taxon>
        <taxon>Ecdysozoa</taxon>
        <taxon>Arthropoda</taxon>
        <taxon>Chelicerata</taxon>
        <taxon>Arachnida</taxon>
        <taxon>Acari</taxon>
        <taxon>Parasitiformes</taxon>
        <taxon>Ixodida</taxon>
        <taxon>Ixodoidea</taxon>
        <taxon>Ixodidae</taxon>
        <taxon>Haemaphysalinae</taxon>
        <taxon>Haemaphysalis</taxon>
    </lineage>
</organism>
<feature type="compositionally biased region" description="Basic and acidic residues" evidence="24">
    <location>
        <begin position="1083"/>
        <end position="1100"/>
    </location>
</feature>
<comment type="subunit">
    <text evidence="5">Homodimer.</text>
</comment>
<dbReference type="Gene3D" id="2.20.25.240">
    <property type="match status" value="1"/>
</dbReference>
<dbReference type="GO" id="GO:0008270">
    <property type="term" value="F:zinc ion binding"/>
    <property type="evidence" value="ECO:0007669"/>
    <property type="project" value="UniProtKB-KW"/>
</dbReference>
<evidence type="ECO:0000256" key="2">
    <source>
        <dbReference type="ARBA" id="ARBA00001936"/>
    </source>
</evidence>
<keyword evidence="11" id="KW-0863">Zinc-finger</keyword>
<dbReference type="Gene3D" id="3.40.350.10">
    <property type="entry name" value="Creatinase/prolidase N-terminal domain"/>
    <property type="match status" value="2"/>
</dbReference>
<dbReference type="InterPro" id="IPR007588">
    <property type="entry name" value="Znf_FLYWCH"/>
</dbReference>
<dbReference type="VEuPathDB" id="VectorBase:HLOH_043349"/>
<dbReference type="InterPro" id="IPR050422">
    <property type="entry name" value="X-Pro_aminopeptidase_P"/>
</dbReference>
<accession>A0A9J6FLW8</accession>
<feature type="region of interest" description="Disordered" evidence="24">
    <location>
        <begin position="851"/>
        <end position="870"/>
    </location>
</feature>
<evidence type="ECO:0000256" key="4">
    <source>
        <dbReference type="ARBA" id="ARBA00008766"/>
    </source>
</evidence>
<dbReference type="FunFam" id="3.40.350.10:FF:000001">
    <property type="entry name" value="Putative xaa-Pro aminopeptidase 1"/>
    <property type="match status" value="1"/>
</dbReference>
<evidence type="ECO:0000256" key="16">
    <source>
        <dbReference type="ARBA" id="ARBA00023211"/>
    </source>
</evidence>
<dbReference type="OrthoDB" id="9995434at2759"/>
<evidence type="ECO:0000259" key="26">
    <source>
        <dbReference type="Pfam" id="PF01321"/>
    </source>
</evidence>
<evidence type="ECO:0000256" key="22">
    <source>
        <dbReference type="ARBA" id="ARBA00079919"/>
    </source>
</evidence>
<keyword evidence="15" id="KW-0482">Metalloprotease</keyword>
<dbReference type="SUPFAM" id="SSF55920">
    <property type="entry name" value="Creatinase/aminopeptidase"/>
    <property type="match status" value="1"/>
</dbReference>
<evidence type="ECO:0000256" key="24">
    <source>
        <dbReference type="SAM" id="MobiDB-lite"/>
    </source>
</evidence>
<reference evidence="28 29" key="1">
    <citation type="journal article" date="2020" name="Cell">
        <title>Large-Scale Comparative Analyses of Tick Genomes Elucidate Their Genetic Diversity and Vector Capacities.</title>
        <authorList>
            <consortium name="Tick Genome and Microbiome Consortium (TIGMIC)"/>
            <person name="Jia N."/>
            <person name="Wang J."/>
            <person name="Shi W."/>
            <person name="Du L."/>
            <person name="Sun Y."/>
            <person name="Zhan W."/>
            <person name="Jiang J.F."/>
            <person name="Wang Q."/>
            <person name="Zhang B."/>
            <person name="Ji P."/>
            <person name="Bell-Sakyi L."/>
            <person name="Cui X.M."/>
            <person name="Yuan T.T."/>
            <person name="Jiang B.G."/>
            <person name="Yang W.F."/>
            <person name="Lam T.T."/>
            <person name="Chang Q.C."/>
            <person name="Ding S.J."/>
            <person name="Wang X.J."/>
            <person name="Zhu J.G."/>
            <person name="Ruan X.D."/>
            <person name="Zhao L."/>
            <person name="Wei J.T."/>
            <person name="Ye R.Z."/>
            <person name="Que T.C."/>
            <person name="Du C.H."/>
            <person name="Zhou Y.H."/>
            <person name="Cheng J.X."/>
            <person name="Dai P.F."/>
            <person name="Guo W.B."/>
            <person name="Han X.H."/>
            <person name="Huang E.J."/>
            <person name="Li L.F."/>
            <person name="Wei W."/>
            <person name="Gao Y.C."/>
            <person name="Liu J.Z."/>
            <person name="Shao H.Z."/>
            <person name="Wang X."/>
            <person name="Wang C.C."/>
            <person name="Yang T.C."/>
            <person name="Huo Q.B."/>
            <person name="Li W."/>
            <person name="Chen H.Y."/>
            <person name="Chen S.E."/>
            <person name="Zhou L.G."/>
            <person name="Ni X.B."/>
            <person name="Tian J.H."/>
            <person name="Sheng Y."/>
            <person name="Liu T."/>
            <person name="Pan Y.S."/>
            <person name="Xia L.Y."/>
            <person name="Li J."/>
            <person name="Zhao F."/>
            <person name="Cao W.C."/>
        </authorList>
    </citation>
    <scope>NUCLEOTIDE SEQUENCE [LARGE SCALE GENOMIC DNA]</scope>
    <source>
        <strain evidence="28">HaeL-2018</strain>
    </source>
</reference>
<evidence type="ECO:0000256" key="9">
    <source>
        <dbReference type="ARBA" id="ARBA00022670"/>
    </source>
</evidence>
<dbReference type="GO" id="GO:0006508">
    <property type="term" value="P:proteolysis"/>
    <property type="evidence" value="ECO:0007669"/>
    <property type="project" value="UniProtKB-KW"/>
</dbReference>
<feature type="compositionally biased region" description="Polar residues" evidence="24">
    <location>
        <begin position="1040"/>
        <end position="1060"/>
    </location>
</feature>
<comment type="caution">
    <text evidence="28">The sequence shown here is derived from an EMBL/GenBank/DDBJ whole genome shotgun (WGS) entry which is preliminary data.</text>
</comment>
<dbReference type="EC" id="3.4.11.9" evidence="6"/>
<comment type="catalytic activity">
    <reaction evidence="1">
        <text>Release of any N-terminal amino acid, including proline, that is linked to proline, even from a dipeptide or tripeptide.</text>
        <dbReference type="EC" id="3.4.11.9"/>
    </reaction>
</comment>
<keyword evidence="13" id="KW-0862">Zinc</keyword>
<name>A0A9J6FLW8_HAELO</name>
<feature type="domain" description="Creatinase N-terminal" evidence="26">
    <location>
        <begin position="172"/>
        <end position="257"/>
    </location>
</feature>
<feature type="domain" description="Peptidase M24" evidence="25">
    <location>
        <begin position="489"/>
        <end position="705"/>
    </location>
</feature>
<feature type="compositionally biased region" description="Basic and acidic residues" evidence="24">
    <location>
        <begin position="1118"/>
        <end position="1136"/>
    </location>
</feature>
<evidence type="ECO:0000259" key="25">
    <source>
        <dbReference type="Pfam" id="PF00557"/>
    </source>
</evidence>
<evidence type="ECO:0000256" key="14">
    <source>
        <dbReference type="ARBA" id="ARBA00022990"/>
    </source>
</evidence>
<evidence type="ECO:0000256" key="12">
    <source>
        <dbReference type="ARBA" id="ARBA00022801"/>
    </source>
</evidence>
<protein>
    <recommendedName>
        <fullName evidence="19">Xaa-Pro aminopeptidase 1</fullName>
        <ecNumber evidence="6">3.4.11.9</ecNumber>
    </recommendedName>
    <alternativeName>
        <fullName evidence="17">Aminoacylproline aminopeptidase</fullName>
    </alternativeName>
    <alternativeName>
        <fullName evidence="22">Cytosolic aminopeptidase P</fullName>
    </alternativeName>
    <alternativeName>
        <fullName evidence="20">Soluble aminopeptidase P</fullName>
    </alternativeName>
    <alternativeName>
        <fullName evidence="23">X-Pro aminopeptidase 1</fullName>
    </alternativeName>
    <alternativeName>
        <fullName evidence="21">X-prolyl aminopeptidase 1, soluble</fullName>
    </alternativeName>
</protein>
<evidence type="ECO:0000256" key="19">
    <source>
        <dbReference type="ARBA" id="ARBA00071973"/>
    </source>
</evidence>
<keyword evidence="29" id="KW-1185">Reference proteome</keyword>
<keyword evidence="7" id="KW-0031">Aminopeptidase</keyword>
<evidence type="ECO:0000313" key="28">
    <source>
        <dbReference type="EMBL" id="KAH9363004.1"/>
    </source>
</evidence>
<proteinExistence type="inferred from homology"/>
<dbReference type="AlphaFoldDB" id="A0A9J6FLW8"/>
<evidence type="ECO:0000256" key="10">
    <source>
        <dbReference type="ARBA" id="ARBA00022723"/>
    </source>
</evidence>
<evidence type="ECO:0000256" key="3">
    <source>
        <dbReference type="ARBA" id="ARBA00004496"/>
    </source>
</evidence>
<dbReference type="Pfam" id="PF00557">
    <property type="entry name" value="Peptidase_M24"/>
    <property type="match status" value="1"/>
</dbReference>
<feature type="compositionally biased region" description="Basic and acidic residues" evidence="24">
    <location>
        <begin position="1144"/>
        <end position="1155"/>
    </location>
</feature>
<dbReference type="Pfam" id="PF04500">
    <property type="entry name" value="FLYWCH"/>
    <property type="match status" value="1"/>
</dbReference>
<dbReference type="InterPro" id="IPR000587">
    <property type="entry name" value="Creatinase_N"/>
</dbReference>
<dbReference type="GO" id="GO:0070006">
    <property type="term" value="F:metalloaminopeptidase activity"/>
    <property type="evidence" value="ECO:0007669"/>
    <property type="project" value="InterPro"/>
</dbReference>
<sequence length="1173" mass="129467">MECQYVATQRGGIALLYEGHRYNKVRDGKEGTVYWRCARDRQCPGRAVTVYSRIKKANNKHNHPPDAWRNKVDQVVSDLKLRAQDDATTLPTLFTETLKYLASSHQVAALAAMPTFPSFKGTACKPRHQLVPSLLQLRDFRPEDNWLYANTADEPSTSEPLDMALRNTGTLLKRLRALMKNTTYVSETIQAYIVPSGDAHQSEYIAPCDKRRAFLTGFTGSAGTAIVTEDHAALWTDGRYFLQAEQQLDSNWVLMKDGIPGTPSQGEWLCKVSTSKFHFDEKSPRSFSSPHPDAWKLLSNQLDVSGHSLVPVAQNLVDLIWEERPSPPSRPLDSLSIIYTGKFWQEKIEDIRQDMSQKGATVLVITALDEIAWLFNLRGSDIDYNPVFFAYAVITMDSAYLFIDENKLSTTLQRHLSADRNEKNLTVDIRPYRVFKDFLSLLINQQSGKIWVSSCSSYAVVSQVPKERRIESTTPVMLRKAIKNETEIECMRRAHIKDAVALCEFFVWMESEVPKGEVTEMTAAAKLEHFRREQEDYVGPSFETISASGPNAAIIHYRPEEESDRRVTTEEIYLCDSGGQYRDGTTDVTRTWHFGTPSQYEKECFTRVVKGNIALSSAVFPRLVKGQMLDTLARRALWEVGLDYLHGTGHGVGAFLNVHEGPMGISWMPHPNDPGLQEGMILSIEPGYYEDGQFGIRIENLALVRKAATKYNFKDRGFLAFDSLTLVPIQTKMLNPLMLTAEETANNHCVYVFPCANNGVVSWACGAGHLLVCQCCLRGASPASGAGNRTLPLLSAPWGDGGLQSPSACGGGVCPRCALCGGGVISAVTFGVCPVVGWPCPQGRGQASAAWGAAPQNGDGRRGATPPLPTEQSTISVFQQKKHVSSCCSLCHGNIRTTVGKGIVLQFGRGGSLFACEGCQAATFFFVSQCCFGALKCADEATEIWNDKEGMIILHVGAADVACLGEPLECLVRELCRNLDSWQGKAPLPHFKVYGVPELSTATRPLYNHGKLRGLPARKALRFFRASCSLAGPVMASGDNELNSHTRGGTPAGSQVAGNRTKTERGPQATSLDRRPVNGPLNERQEGDRWATPRVADRSMKTGGQAKKRATKCISHAQEPKSRENGGSAEKGEPRQPTKGPRVLSDHAIEEAMDRLEEDEERLSMQAYEDFEE</sequence>
<evidence type="ECO:0000256" key="20">
    <source>
        <dbReference type="ARBA" id="ARBA00078157"/>
    </source>
</evidence>
<dbReference type="GO" id="GO:0005737">
    <property type="term" value="C:cytoplasm"/>
    <property type="evidence" value="ECO:0007669"/>
    <property type="project" value="UniProtKB-SubCell"/>
</dbReference>
<dbReference type="PANTHER" id="PTHR43763">
    <property type="entry name" value="XAA-PRO AMINOPEPTIDASE 1"/>
    <property type="match status" value="1"/>
</dbReference>
<dbReference type="FunFam" id="3.40.350.10:FF:000004">
    <property type="entry name" value="xaa-Pro aminopeptidase 1 isoform X1"/>
    <property type="match status" value="1"/>
</dbReference>
<keyword evidence="10" id="KW-0479">Metal-binding</keyword>
<dbReference type="PANTHER" id="PTHR43763:SF20">
    <property type="entry name" value="XAA-PRO AMINOPEPTIDASE APEPP"/>
    <property type="match status" value="1"/>
</dbReference>
<evidence type="ECO:0000256" key="17">
    <source>
        <dbReference type="ARBA" id="ARBA00030849"/>
    </source>
</evidence>
<dbReference type="SUPFAM" id="SSF53092">
    <property type="entry name" value="Creatinase/prolidase N-terminal domain"/>
    <property type="match status" value="1"/>
</dbReference>
<feature type="region of interest" description="Disordered" evidence="24">
    <location>
        <begin position="1039"/>
        <end position="1173"/>
    </location>
</feature>
<evidence type="ECO:0000256" key="13">
    <source>
        <dbReference type="ARBA" id="ARBA00022833"/>
    </source>
</evidence>
<evidence type="ECO:0000256" key="18">
    <source>
        <dbReference type="ARBA" id="ARBA00054066"/>
    </source>
</evidence>
<dbReference type="Pfam" id="PF16189">
    <property type="entry name" value="Creatinase_N_2"/>
    <property type="match status" value="1"/>
</dbReference>
<dbReference type="Gene3D" id="3.90.230.10">
    <property type="entry name" value="Creatinase/methionine aminopeptidase superfamily"/>
    <property type="match status" value="1"/>
</dbReference>
<dbReference type="CDD" id="cd01085">
    <property type="entry name" value="APP"/>
    <property type="match status" value="1"/>
</dbReference>
<evidence type="ECO:0000313" key="29">
    <source>
        <dbReference type="Proteomes" id="UP000821853"/>
    </source>
</evidence>
<dbReference type="Proteomes" id="UP000821853">
    <property type="component" value="Chromosome 1"/>
</dbReference>
<evidence type="ECO:0000256" key="7">
    <source>
        <dbReference type="ARBA" id="ARBA00022438"/>
    </source>
</evidence>
<dbReference type="Pfam" id="PF01321">
    <property type="entry name" value="Creatinase_N"/>
    <property type="match status" value="1"/>
</dbReference>
<comment type="function">
    <text evidence="18">Metalloaminopeptidase that catalyzes the removal of a penultimate prolyl residue from the N-termini of peptides, such as Arg-Pro-Pro. Contributes to the degradation of bradykinin.</text>
</comment>
<keyword evidence="8" id="KW-0963">Cytoplasm</keyword>
<dbReference type="InterPro" id="IPR036005">
    <property type="entry name" value="Creatinase/aminopeptidase-like"/>
</dbReference>
<dbReference type="InterPro" id="IPR033740">
    <property type="entry name" value="Pept_M24B"/>
</dbReference>
<dbReference type="EMBL" id="JABSTR010000001">
    <property type="protein sequence ID" value="KAH9363004.1"/>
    <property type="molecule type" value="Genomic_DNA"/>
</dbReference>
<dbReference type="InterPro" id="IPR000994">
    <property type="entry name" value="Pept_M24"/>
</dbReference>
<gene>
    <name evidence="28" type="ORF">HPB48_014214</name>
</gene>